<feature type="domain" description="KIB1-4 beta-propeller" evidence="1">
    <location>
        <begin position="90"/>
        <end position="297"/>
    </location>
</feature>
<dbReference type="AlphaFoldDB" id="A0A3P6FBA7"/>
<dbReference type="PANTHER" id="PTHR31681">
    <property type="entry name" value="C2H2-LIKE ZINC FINGER PROTEIN"/>
    <property type="match status" value="1"/>
</dbReference>
<dbReference type="InterPro" id="IPR005174">
    <property type="entry name" value="KIB1-4_b-propeller"/>
</dbReference>
<name>A0A3P6FBA7_BRAOL</name>
<reference evidence="2" key="1">
    <citation type="submission" date="2018-11" db="EMBL/GenBank/DDBJ databases">
        <authorList>
            <consortium name="Genoscope - CEA"/>
            <person name="William W."/>
        </authorList>
    </citation>
    <scope>NUCLEOTIDE SEQUENCE</scope>
</reference>
<accession>A0A3P6FBA7</accession>
<gene>
    <name evidence="2" type="ORF">BOLC8T48352H</name>
</gene>
<dbReference type="PANTHER" id="PTHR31681:SF88">
    <property type="entry name" value="DUF295 DOMAIN-CONTAINING PROTEIN"/>
    <property type="match status" value="1"/>
</dbReference>
<evidence type="ECO:0000313" key="2">
    <source>
        <dbReference type="EMBL" id="VDD55123.1"/>
    </source>
</evidence>
<organism evidence="2">
    <name type="scientific">Brassica oleracea</name>
    <name type="common">Wild cabbage</name>
    <dbReference type="NCBI Taxonomy" id="3712"/>
    <lineage>
        <taxon>Eukaryota</taxon>
        <taxon>Viridiplantae</taxon>
        <taxon>Streptophyta</taxon>
        <taxon>Embryophyta</taxon>
        <taxon>Tracheophyta</taxon>
        <taxon>Spermatophyta</taxon>
        <taxon>Magnoliopsida</taxon>
        <taxon>eudicotyledons</taxon>
        <taxon>Gunneridae</taxon>
        <taxon>Pentapetalae</taxon>
        <taxon>rosids</taxon>
        <taxon>malvids</taxon>
        <taxon>Brassicales</taxon>
        <taxon>Brassicaceae</taxon>
        <taxon>Brassiceae</taxon>
        <taxon>Brassica</taxon>
    </lineage>
</organism>
<dbReference type="Pfam" id="PF03478">
    <property type="entry name" value="Beta-prop_KIB1-4"/>
    <property type="match status" value="1"/>
</dbReference>
<sequence length="333" mass="36606">MSLLLNQPSKICLGKLVLARSSSLGSDSFSSSLQQTPPCAIISVSPCPYADEIGNLNIKNANERSVTHVEKDVPGELSCPLKHFRFGILGTIGSSHGWVATPLEDGRVRLQDDLNPAASYTDPKHISLPPLVTLPYCQTQLVTNVSMSSSSPEEEDCVVAIKFFGPQLSLCRPAAQSNSEWINIRIANPYVAVPQLAELTMSKLEILHSCSTSEHLVESQTTGETFLIKWFRKTTRSMLDMPKMKTEALMVFKLDEEGNAVYTEDIGDLVIFLSRAEPFCVPASSFPGMYPNRVEIFDVDEIGSVNLATGTVSTRNSTFNAPYYFPPQNIEHL</sequence>
<proteinExistence type="predicted"/>
<evidence type="ECO:0000259" key="1">
    <source>
        <dbReference type="Pfam" id="PF03478"/>
    </source>
</evidence>
<protein>
    <recommendedName>
        <fullName evidence="1">KIB1-4 beta-propeller domain-containing protein</fullName>
    </recommendedName>
</protein>
<dbReference type="EMBL" id="LR031879">
    <property type="protein sequence ID" value="VDD55123.1"/>
    <property type="molecule type" value="Genomic_DNA"/>
</dbReference>